<accession>A0A3M2LBR6</accession>
<comment type="caution">
    <text evidence="2">The sequence shown here is derived from an EMBL/GenBank/DDBJ whole genome shotgun (WGS) entry which is preliminary data.</text>
</comment>
<protein>
    <submittedName>
        <fullName evidence="2">Uncharacterized protein</fullName>
    </submittedName>
</protein>
<proteinExistence type="predicted"/>
<reference evidence="2 3" key="1">
    <citation type="submission" date="2018-10" db="EMBL/GenBank/DDBJ databases">
        <title>Isolation from cow dung.</title>
        <authorList>
            <person name="Ling L."/>
        </authorList>
    </citation>
    <scope>NUCLEOTIDE SEQUENCE [LARGE SCALE GENOMIC DNA]</scope>
    <source>
        <strain evidence="2 3">NEAU-LL90</strain>
    </source>
</reference>
<feature type="chain" id="PRO_5018106838" evidence="1">
    <location>
        <begin position="30"/>
        <end position="136"/>
    </location>
</feature>
<dbReference type="OrthoDB" id="4558227at2"/>
<name>A0A3M2LBR6_9NOCA</name>
<evidence type="ECO:0000313" key="3">
    <source>
        <dbReference type="Proteomes" id="UP000279275"/>
    </source>
</evidence>
<organism evidence="2 3">
    <name type="scientific">Nocardia stercoris</name>
    <dbReference type="NCBI Taxonomy" id="2483361"/>
    <lineage>
        <taxon>Bacteria</taxon>
        <taxon>Bacillati</taxon>
        <taxon>Actinomycetota</taxon>
        <taxon>Actinomycetes</taxon>
        <taxon>Mycobacteriales</taxon>
        <taxon>Nocardiaceae</taxon>
        <taxon>Nocardia</taxon>
    </lineage>
</organism>
<dbReference type="Proteomes" id="UP000279275">
    <property type="component" value="Unassembled WGS sequence"/>
</dbReference>
<keyword evidence="3" id="KW-1185">Reference proteome</keyword>
<evidence type="ECO:0000313" key="2">
    <source>
        <dbReference type="EMBL" id="RMI32128.1"/>
    </source>
</evidence>
<dbReference type="AlphaFoldDB" id="A0A3M2LBR6"/>
<keyword evidence="1" id="KW-0732">Signal</keyword>
<gene>
    <name evidence="2" type="ORF">EBN03_14020</name>
</gene>
<evidence type="ECO:0000256" key="1">
    <source>
        <dbReference type="SAM" id="SignalP"/>
    </source>
</evidence>
<dbReference type="EMBL" id="RFFH01000005">
    <property type="protein sequence ID" value="RMI32128.1"/>
    <property type="molecule type" value="Genomic_DNA"/>
</dbReference>
<dbReference type="RefSeq" id="WP_122188469.1">
    <property type="nucleotide sequence ID" value="NZ_RFFH01000005.1"/>
</dbReference>
<feature type="signal peptide" evidence="1">
    <location>
        <begin position="1"/>
        <end position="29"/>
    </location>
</feature>
<sequence>MSKTKAGFGITAFGAMAAAATLVAPSANAQILSISFSNPNPIVGCSYNVFANVDLVGTAFPVTFSDNGVQFAYVNPSAGFQQAFAGWAPQTAGEHVITAAASTNVVTTKITVNNPPLLQQLTGTVSSNCPPVSIPL</sequence>